<dbReference type="Proteomes" id="UP000249645">
    <property type="component" value="Unassembled WGS sequence"/>
</dbReference>
<evidence type="ECO:0000313" key="7">
    <source>
        <dbReference type="EMBL" id="PZP47585.1"/>
    </source>
</evidence>
<feature type="non-terminal residue" evidence="7">
    <location>
        <position position="112"/>
    </location>
</feature>
<dbReference type="InterPro" id="IPR050382">
    <property type="entry name" value="MFS_Na/Anion_cotransporter"/>
</dbReference>
<keyword evidence="3 5" id="KW-1133">Transmembrane helix</keyword>
<dbReference type="EMBL" id="QFOI01000189">
    <property type="protein sequence ID" value="PZP47585.1"/>
    <property type="molecule type" value="Genomic_DNA"/>
</dbReference>
<proteinExistence type="predicted"/>
<evidence type="ECO:0000259" key="6">
    <source>
        <dbReference type="PROSITE" id="PS50850"/>
    </source>
</evidence>
<accession>A0A2W5EUF8</accession>
<dbReference type="InterPro" id="IPR011701">
    <property type="entry name" value="MFS"/>
</dbReference>
<evidence type="ECO:0000256" key="2">
    <source>
        <dbReference type="ARBA" id="ARBA00022692"/>
    </source>
</evidence>
<evidence type="ECO:0000256" key="5">
    <source>
        <dbReference type="SAM" id="Phobius"/>
    </source>
</evidence>
<dbReference type="GO" id="GO:0016020">
    <property type="term" value="C:membrane"/>
    <property type="evidence" value="ECO:0007669"/>
    <property type="project" value="UniProtKB-SubCell"/>
</dbReference>
<dbReference type="PANTHER" id="PTHR11662">
    <property type="entry name" value="SOLUTE CARRIER FAMILY 17"/>
    <property type="match status" value="1"/>
</dbReference>
<comment type="caution">
    <text evidence="7">The sequence shown here is derived from an EMBL/GenBank/DDBJ whole genome shotgun (WGS) entry which is preliminary data.</text>
</comment>
<feature type="domain" description="Major facilitator superfamily (MFS) profile" evidence="6">
    <location>
        <begin position="20"/>
        <end position="112"/>
    </location>
</feature>
<protein>
    <submittedName>
        <fullName evidence="7">MFS transporter</fullName>
    </submittedName>
</protein>
<evidence type="ECO:0000256" key="3">
    <source>
        <dbReference type="ARBA" id="ARBA00022989"/>
    </source>
</evidence>
<organism evidence="7 8">
    <name type="scientific">Pseudopedobacter saltans</name>
    <dbReference type="NCBI Taxonomy" id="151895"/>
    <lineage>
        <taxon>Bacteria</taxon>
        <taxon>Pseudomonadati</taxon>
        <taxon>Bacteroidota</taxon>
        <taxon>Sphingobacteriia</taxon>
        <taxon>Sphingobacteriales</taxon>
        <taxon>Sphingobacteriaceae</taxon>
        <taxon>Pseudopedobacter</taxon>
    </lineage>
</organism>
<comment type="subcellular location">
    <subcellularLocation>
        <location evidence="1">Membrane</location>
        <topology evidence="1">Multi-pass membrane protein</topology>
    </subcellularLocation>
</comment>
<evidence type="ECO:0000256" key="1">
    <source>
        <dbReference type="ARBA" id="ARBA00004141"/>
    </source>
</evidence>
<sequence>MNESNSNVIDTKKSGYRWTICTLLFFATTINYLDRQVLSLTWKDFIVPEFHWNNNDYGTITAIFSIVYAIAMLLAGKFVDKLDTKKGFIWAISIWSIGAILHAFCGIATSGI</sequence>
<keyword evidence="4 5" id="KW-0472">Membrane</keyword>
<dbReference type="Gene3D" id="1.20.1250.20">
    <property type="entry name" value="MFS general substrate transporter like domains"/>
    <property type="match status" value="1"/>
</dbReference>
<feature type="transmembrane region" description="Helical" evidence="5">
    <location>
        <begin position="88"/>
        <end position="109"/>
    </location>
</feature>
<dbReference type="InterPro" id="IPR020846">
    <property type="entry name" value="MFS_dom"/>
</dbReference>
<dbReference type="SUPFAM" id="SSF103473">
    <property type="entry name" value="MFS general substrate transporter"/>
    <property type="match status" value="1"/>
</dbReference>
<gene>
    <name evidence="7" type="ORF">DI598_10865</name>
</gene>
<dbReference type="PROSITE" id="PS50850">
    <property type="entry name" value="MFS"/>
    <property type="match status" value="1"/>
</dbReference>
<dbReference type="InterPro" id="IPR036259">
    <property type="entry name" value="MFS_trans_sf"/>
</dbReference>
<keyword evidence="2 5" id="KW-0812">Transmembrane</keyword>
<dbReference type="Pfam" id="PF07690">
    <property type="entry name" value="MFS_1"/>
    <property type="match status" value="1"/>
</dbReference>
<feature type="transmembrane region" description="Helical" evidence="5">
    <location>
        <begin position="57"/>
        <end position="76"/>
    </location>
</feature>
<evidence type="ECO:0000313" key="8">
    <source>
        <dbReference type="Proteomes" id="UP000249645"/>
    </source>
</evidence>
<dbReference type="AlphaFoldDB" id="A0A2W5EUF8"/>
<dbReference type="PANTHER" id="PTHR11662:SF285">
    <property type="entry name" value="HEXURONATE TRANSPORTER"/>
    <property type="match status" value="1"/>
</dbReference>
<feature type="transmembrane region" description="Helical" evidence="5">
    <location>
        <begin position="15"/>
        <end position="33"/>
    </location>
</feature>
<dbReference type="GO" id="GO:0015134">
    <property type="term" value="F:hexuronate transmembrane transporter activity"/>
    <property type="evidence" value="ECO:0007669"/>
    <property type="project" value="TreeGrafter"/>
</dbReference>
<name>A0A2W5EUF8_9SPHI</name>
<reference evidence="7 8" key="1">
    <citation type="submission" date="2017-11" db="EMBL/GenBank/DDBJ databases">
        <title>Infants hospitalized years apart are colonized by the same room-sourced microbial strains.</title>
        <authorList>
            <person name="Brooks B."/>
            <person name="Olm M.R."/>
            <person name="Firek B.A."/>
            <person name="Baker R."/>
            <person name="Thomas B.C."/>
            <person name="Morowitz M.J."/>
            <person name="Banfield J.F."/>
        </authorList>
    </citation>
    <scope>NUCLEOTIDE SEQUENCE [LARGE SCALE GENOMIC DNA]</scope>
    <source>
        <strain evidence="7">S2_009_000_R2_76</strain>
    </source>
</reference>
<evidence type="ECO:0000256" key="4">
    <source>
        <dbReference type="ARBA" id="ARBA00023136"/>
    </source>
</evidence>